<reference evidence="1 2" key="1">
    <citation type="submission" date="2008-09" db="EMBL/GenBank/DDBJ databases">
        <authorList>
            <person name="Fulton L."/>
            <person name="Clifton S."/>
            <person name="Fulton B."/>
            <person name="Xu J."/>
            <person name="Minx P."/>
            <person name="Pepin K.H."/>
            <person name="Johnson M."/>
            <person name="Thiruvilangam P."/>
            <person name="Bhonagiri V."/>
            <person name="Nash W.E."/>
            <person name="Mardis E.R."/>
            <person name="Wilson R.K."/>
        </authorList>
    </citation>
    <scope>NUCLEOTIDE SEQUENCE [LARGE SCALE GENOMIC DNA]</scope>
    <source>
        <strain evidence="1 2">DSM 13275</strain>
    </source>
</reference>
<dbReference type="STRING" id="500633.CLOHIR_00368"/>
<dbReference type="InterPro" id="IPR006450">
    <property type="entry name" value="Phage_HK97_gp6-like"/>
</dbReference>
<dbReference type="EMBL" id="ABWP01000011">
    <property type="protein sequence ID" value="EEA86030.1"/>
    <property type="molecule type" value="Genomic_DNA"/>
</dbReference>
<reference evidence="1 2" key="2">
    <citation type="submission" date="2008-10" db="EMBL/GenBank/DDBJ databases">
        <title>Draft genome sequence of Clostridium hiranonis (DSM 13275).</title>
        <authorList>
            <person name="Sudarsanam P."/>
            <person name="Ley R."/>
            <person name="Guruge J."/>
            <person name="Turnbaugh P.J."/>
            <person name="Mahowald M."/>
            <person name="Liep D."/>
            <person name="Gordon J."/>
        </authorList>
    </citation>
    <scope>NUCLEOTIDE SEQUENCE [LARGE SCALE GENOMIC DNA]</scope>
    <source>
        <strain evidence="1 2">DSM 13275</strain>
    </source>
</reference>
<comment type="caution">
    <text evidence="1">The sequence shown here is derived from an EMBL/GenBank/DDBJ whole genome shotgun (WGS) entry which is preliminary data.</text>
</comment>
<evidence type="ECO:0000313" key="2">
    <source>
        <dbReference type="Proteomes" id="UP000003178"/>
    </source>
</evidence>
<keyword evidence="2" id="KW-1185">Reference proteome</keyword>
<dbReference type="Pfam" id="PF05135">
    <property type="entry name" value="Phage_connect_1"/>
    <property type="match status" value="1"/>
</dbReference>
<evidence type="ECO:0000313" key="1">
    <source>
        <dbReference type="EMBL" id="EEA86030.1"/>
    </source>
</evidence>
<dbReference type="InterPro" id="IPR021146">
    <property type="entry name" value="Phage_gp6-like_head-tail"/>
</dbReference>
<dbReference type="Gene3D" id="1.10.3230.30">
    <property type="entry name" value="Phage gp6-like head-tail connector protein"/>
    <property type="match status" value="1"/>
</dbReference>
<dbReference type="AlphaFoldDB" id="B6FWW9"/>
<name>B6FWW9_PEPHT</name>
<dbReference type="NCBIfam" id="TIGR01560">
    <property type="entry name" value="put_DNA_pack"/>
    <property type="match status" value="1"/>
</dbReference>
<accession>B6FWW9</accession>
<dbReference type="Proteomes" id="UP000003178">
    <property type="component" value="Unassembled WGS sequence"/>
</dbReference>
<proteinExistence type="predicted"/>
<protein>
    <submittedName>
        <fullName evidence="1">Phage DNA packaging protein</fullName>
    </submittedName>
</protein>
<dbReference type="OrthoDB" id="5654at2"/>
<dbReference type="HOGENOM" id="CLU_085951_4_3_9"/>
<gene>
    <name evidence="1" type="ORF">CLOHIR_00368</name>
</gene>
<sequence length="98" mass="11120">MLVALADVKKYLRIDADYTEEDEFITALIESAEEMLKNQTGLTSIQLESSRLSAIYVYKYVAELFESRGSTEQASLKTQNVLDNIVAQLAMCNDYRVK</sequence>
<dbReference type="RefSeq" id="WP_006439290.1">
    <property type="nucleotide sequence ID" value="NZ_DS995355.1"/>
</dbReference>
<organism evidence="1 2">
    <name type="scientific">Peptacetobacter hiranonis (strain DSM 13275 / JCM 10541 / KCTC 15199 / TO-931)</name>
    <name type="common">Clostridium hiranonis</name>
    <dbReference type="NCBI Taxonomy" id="500633"/>
    <lineage>
        <taxon>Bacteria</taxon>
        <taxon>Bacillati</taxon>
        <taxon>Bacillota</taxon>
        <taxon>Clostridia</taxon>
        <taxon>Peptostreptococcales</taxon>
        <taxon>Peptostreptococcaceae</taxon>
        <taxon>Peptacetobacter</taxon>
    </lineage>
</organism>
<dbReference type="CDD" id="cd08054">
    <property type="entry name" value="gp6"/>
    <property type="match status" value="1"/>
</dbReference>